<evidence type="ECO:0000256" key="7">
    <source>
        <dbReference type="PIRSR" id="PIRSR605708-1"/>
    </source>
</evidence>
<dbReference type="CDD" id="cd02208">
    <property type="entry name" value="cupin_RmlC-like"/>
    <property type="match status" value="1"/>
</dbReference>
<dbReference type="PANTHER" id="PTHR11056:SF0">
    <property type="entry name" value="HOMOGENTISATE 1,2-DIOXYGENASE"/>
    <property type="match status" value="1"/>
</dbReference>
<gene>
    <name evidence="10" type="primary">hmgA</name>
    <name evidence="10" type="ORF">MM817_01197</name>
</gene>
<feature type="binding site" evidence="8">
    <location>
        <position position="306"/>
    </location>
    <ligand>
        <name>Fe cation</name>
        <dbReference type="ChEBI" id="CHEBI:24875"/>
    </ligand>
</feature>
<dbReference type="EMBL" id="JALBUF010000002">
    <property type="protein sequence ID" value="MCI0182928.1"/>
    <property type="molecule type" value="Genomic_DNA"/>
</dbReference>
<dbReference type="InterPro" id="IPR014710">
    <property type="entry name" value="RmlC-like_jellyroll"/>
</dbReference>
<evidence type="ECO:0000256" key="8">
    <source>
        <dbReference type="PIRSR" id="PIRSR605708-2"/>
    </source>
</evidence>
<dbReference type="GO" id="GO:0006570">
    <property type="term" value="P:tyrosine metabolic process"/>
    <property type="evidence" value="ECO:0007669"/>
    <property type="project" value="InterPro"/>
</dbReference>
<feature type="domain" description="Homogentisate 1,2-dioxygenase N-terminal" evidence="9">
    <location>
        <begin position="6"/>
        <end position="251"/>
    </location>
</feature>
<evidence type="ECO:0000256" key="5">
    <source>
        <dbReference type="ARBA" id="ARBA00023002"/>
    </source>
</evidence>
<evidence type="ECO:0000256" key="2">
    <source>
        <dbReference type="ARBA" id="ARBA00007757"/>
    </source>
</evidence>
<evidence type="ECO:0000259" key="9">
    <source>
        <dbReference type="Pfam" id="PF20510"/>
    </source>
</evidence>
<dbReference type="PANTHER" id="PTHR11056">
    <property type="entry name" value="HOMOGENTISATE 1,2-DIOXYGENASE"/>
    <property type="match status" value="1"/>
</dbReference>
<proteinExistence type="inferred from homology"/>
<comment type="similarity">
    <text evidence="2">Belongs to the homogentisate dioxygenase family.</text>
</comment>
<feature type="binding site" evidence="8">
    <location>
        <position position="300"/>
    </location>
    <ligand>
        <name>Fe cation</name>
        <dbReference type="ChEBI" id="CHEBI:24875"/>
    </ligand>
</feature>
<comment type="cofactor">
    <cofactor evidence="1 8">
        <name>Fe cation</name>
        <dbReference type="ChEBI" id="CHEBI:24875"/>
    </cofactor>
</comment>
<dbReference type="AlphaFoldDB" id="A0A9X1V7Z0"/>
<dbReference type="SUPFAM" id="SSF51182">
    <property type="entry name" value="RmlC-like cupins"/>
    <property type="match status" value="1"/>
</dbReference>
<dbReference type="Gene3D" id="2.60.120.10">
    <property type="entry name" value="Jelly Rolls"/>
    <property type="match status" value="1"/>
</dbReference>
<dbReference type="InterPro" id="IPR011051">
    <property type="entry name" value="RmlC_Cupin_sf"/>
</dbReference>
<dbReference type="EC" id="1.13.11.5" evidence="10"/>
<organism evidence="10 11">
    <name type="scientific">Sulfoacidibacillus ferrooxidans</name>
    <dbReference type="NCBI Taxonomy" id="2005001"/>
    <lineage>
        <taxon>Bacteria</taxon>
        <taxon>Bacillati</taxon>
        <taxon>Bacillota</taxon>
        <taxon>Bacilli</taxon>
        <taxon>Bacillales</taxon>
        <taxon>Alicyclobacillaceae</taxon>
        <taxon>Sulfoacidibacillus</taxon>
    </lineage>
</organism>
<dbReference type="RefSeq" id="WP_241712528.1">
    <property type="nucleotide sequence ID" value="NZ_JALBUF010000002.1"/>
</dbReference>
<dbReference type="GO" id="GO:0046872">
    <property type="term" value="F:metal ion binding"/>
    <property type="evidence" value="ECO:0007669"/>
    <property type="project" value="UniProtKB-KW"/>
</dbReference>
<dbReference type="GO" id="GO:0005737">
    <property type="term" value="C:cytoplasm"/>
    <property type="evidence" value="ECO:0007669"/>
    <property type="project" value="TreeGrafter"/>
</dbReference>
<name>A0A9X1V7Z0_9BACL</name>
<evidence type="ECO:0000256" key="4">
    <source>
        <dbReference type="ARBA" id="ARBA00022964"/>
    </source>
</evidence>
<comment type="caution">
    <text evidence="10">The sequence shown here is derived from an EMBL/GenBank/DDBJ whole genome shotgun (WGS) entry which is preliminary data.</text>
</comment>
<keyword evidence="4" id="KW-0223">Dioxygenase</keyword>
<reference evidence="10" key="1">
    <citation type="submission" date="2022-03" db="EMBL/GenBank/DDBJ databases">
        <title>Draft Genome Sequence of Firmicute Strain S0AB, a Heterotrophic Iron/Sulfur-Oxidizing Extreme Acidophile.</title>
        <authorList>
            <person name="Vergara E."/>
            <person name="Pakostova E."/>
            <person name="Johnson D.B."/>
            <person name="Holmes D.S."/>
        </authorList>
    </citation>
    <scope>NUCLEOTIDE SEQUENCE</scope>
    <source>
        <strain evidence="10">S0AB</strain>
    </source>
</reference>
<accession>A0A9X1V7Z0</accession>
<dbReference type="Pfam" id="PF20510">
    <property type="entry name" value="HgmA_N"/>
    <property type="match status" value="1"/>
</dbReference>
<sequence>MAFYTTQGTIPKKRHTQMRQANGQLYTEELFGREGFSGRQSLLYHITPPTKVEAVRDLGPVVREFTVGGPLLHRHLQTMKVETKEKDAVEGRTMLLGNADVAFGVAVVTEPMTYFYRSAEGDELLFVHTGSGVVETIFGHLDYHAGDYIILPVGTTYRVVPTVGEETRLVVIEAQGAITAPKHYVNDAGQMMEHAPYCERDLRLPRLETHDERGDFEVRVRARKHVTSYSLSYHPFDVVGWDGALYPYIFNIDDFEPITGRIHQPPPVHQTFAGPNFVICSFVPRKLDYHPLSIPVPYHHSNIESDEVIYYVDGQFMSRKGIEVGSVTVHPGGIAHGPQPGVVEKSLGATETAELAVMMDTFHPLGLSAAACSVEDPHYMYSWR</sequence>
<evidence type="ECO:0000256" key="1">
    <source>
        <dbReference type="ARBA" id="ARBA00001962"/>
    </source>
</evidence>
<evidence type="ECO:0000313" key="10">
    <source>
        <dbReference type="EMBL" id="MCI0182928.1"/>
    </source>
</evidence>
<keyword evidence="6 8" id="KW-0408">Iron</keyword>
<keyword evidence="11" id="KW-1185">Reference proteome</keyword>
<dbReference type="InterPro" id="IPR046452">
    <property type="entry name" value="HgmA_N"/>
</dbReference>
<feature type="active site" description="Proton acceptor" evidence="7">
    <location>
        <position position="263"/>
    </location>
</feature>
<dbReference type="Proteomes" id="UP001139263">
    <property type="component" value="Unassembled WGS sequence"/>
</dbReference>
<keyword evidence="5 10" id="KW-0560">Oxidoreductase</keyword>
<evidence type="ECO:0000313" key="11">
    <source>
        <dbReference type="Proteomes" id="UP001139263"/>
    </source>
</evidence>
<dbReference type="InterPro" id="IPR005708">
    <property type="entry name" value="Homogentis_dOase"/>
</dbReference>
<dbReference type="GO" id="GO:0004411">
    <property type="term" value="F:homogentisate 1,2-dioxygenase activity"/>
    <property type="evidence" value="ECO:0007669"/>
    <property type="project" value="UniProtKB-EC"/>
</dbReference>
<dbReference type="GO" id="GO:0006559">
    <property type="term" value="P:L-phenylalanine catabolic process"/>
    <property type="evidence" value="ECO:0007669"/>
    <property type="project" value="InterPro"/>
</dbReference>
<keyword evidence="3 8" id="KW-0479">Metal-binding</keyword>
<evidence type="ECO:0000256" key="6">
    <source>
        <dbReference type="ARBA" id="ARBA00023004"/>
    </source>
</evidence>
<feature type="binding site" evidence="8">
    <location>
        <position position="336"/>
    </location>
    <ligand>
        <name>Fe cation</name>
        <dbReference type="ChEBI" id="CHEBI:24875"/>
    </ligand>
</feature>
<feature type="binding site" evidence="8">
    <location>
        <position position="336"/>
    </location>
    <ligand>
        <name>homogentisate</name>
        <dbReference type="ChEBI" id="CHEBI:16169"/>
    </ligand>
</feature>
<evidence type="ECO:0000256" key="3">
    <source>
        <dbReference type="ARBA" id="ARBA00022723"/>
    </source>
</evidence>
<protein>
    <submittedName>
        <fullName evidence="10">Homogentisate 1,2-dioxygenase</fullName>
        <ecNumber evidence="10">1.13.11.5</ecNumber>
    </submittedName>
</protein>